<evidence type="ECO:0000313" key="6">
    <source>
        <dbReference type="EMBL" id="MFI0797274.1"/>
    </source>
</evidence>
<feature type="domain" description="Luciferase-like" evidence="5">
    <location>
        <begin position="16"/>
        <end position="206"/>
    </location>
</feature>
<dbReference type="RefSeq" id="WP_396686111.1">
    <property type="nucleotide sequence ID" value="NZ_JBIRPU010000073.1"/>
</dbReference>
<dbReference type="Gene3D" id="3.20.20.30">
    <property type="entry name" value="Luciferase-like domain"/>
    <property type="match status" value="2"/>
</dbReference>
<keyword evidence="1" id="KW-0285">Flavoprotein</keyword>
<sequence>MTDQPFKFSVISEPKDAKQWLGVARQAEDLGFTTLLMADVLTAPAPFPALALAAGATTTLRVGTWVLAGPLRLPRMAAWESHTLSALSGGRFDLGIGTGRPFVLEDANKLLGLQAPPAKERLAQVEKTIDELRALDGDAHTPVLIAAGGPKARALAAAKADLVTLAASPFTAREEMAERVAEVRKQAGDRAEQLEFVSPIYVIGDEAPPWVPRLLRTDMKTLIEHDSLNILRGSPQEMADELRRRRETLGFSSFTVNAVFIDKFAPVVELLT</sequence>
<dbReference type="SUPFAM" id="SSF51679">
    <property type="entry name" value="Bacterial luciferase-like"/>
    <property type="match status" value="1"/>
</dbReference>
<evidence type="ECO:0000256" key="3">
    <source>
        <dbReference type="ARBA" id="ARBA00023002"/>
    </source>
</evidence>
<dbReference type="InterPro" id="IPR051260">
    <property type="entry name" value="Diverse_substr_monoxygenases"/>
</dbReference>
<dbReference type="EMBL" id="JBIRPU010000073">
    <property type="protein sequence ID" value="MFI0797274.1"/>
    <property type="molecule type" value="Genomic_DNA"/>
</dbReference>
<dbReference type="PANTHER" id="PTHR30011">
    <property type="entry name" value="ALKANESULFONATE MONOOXYGENASE-RELATED"/>
    <property type="match status" value="1"/>
</dbReference>
<keyword evidence="2" id="KW-0288">FMN</keyword>
<organism evidence="6 7">
    <name type="scientific">Micromonospora rubida</name>
    <dbReference type="NCBI Taxonomy" id="2697657"/>
    <lineage>
        <taxon>Bacteria</taxon>
        <taxon>Bacillati</taxon>
        <taxon>Actinomycetota</taxon>
        <taxon>Actinomycetes</taxon>
        <taxon>Micromonosporales</taxon>
        <taxon>Micromonosporaceae</taxon>
        <taxon>Micromonospora</taxon>
    </lineage>
</organism>
<keyword evidence="7" id="KW-1185">Reference proteome</keyword>
<name>A0ABW7SWV8_9ACTN</name>
<accession>A0ABW7SWV8</accession>
<proteinExistence type="predicted"/>
<evidence type="ECO:0000256" key="1">
    <source>
        <dbReference type="ARBA" id="ARBA00022630"/>
    </source>
</evidence>
<evidence type="ECO:0000313" key="7">
    <source>
        <dbReference type="Proteomes" id="UP001611075"/>
    </source>
</evidence>
<evidence type="ECO:0000256" key="2">
    <source>
        <dbReference type="ARBA" id="ARBA00022643"/>
    </source>
</evidence>
<protein>
    <submittedName>
        <fullName evidence="6">LLM class flavin-dependent oxidoreductase</fullName>
    </submittedName>
</protein>
<evidence type="ECO:0000256" key="4">
    <source>
        <dbReference type="ARBA" id="ARBA00023033"/>
    </source>
</evidence>
<dbReference type="InterPro" id="IPR036661">
    <property type="entry name" value="Luciferase-like_sf"/>
</dbReference>
<reference evidence="6 7" key="1">
    <citation type="submission" date="2024-10" db="EMBL/GenBank/DDBJ databases">
        <title>The Natural Products Discovery Center: Release of the First 8490 Sequenced Strains for Exploring Actinobacteria Biosynthetic Diversity.</title>
        <authorList>
            <person name="Kalkreuter E."/>
            <person name="Kautsar S.A."/>
            <person name="Yang D."/>
            <person name="Bader C.D."/>
            <person name="Teijaro C.N."/>
            <person name="Fluegel L."/>
            <person name="Davis C.M."/>
            <person name="Simpson J.R."/>
            <person name="Lauterbach L."/>
            <person name="Steele A.D."/>
            <person name="Gui C."/>
            <person name="Meng S."/>
            <person name="Li G."/>
            <person name="Viehrig K."/>
            <person name="Ye F."/>
            <person name="Su P."/>
            <person name="Kiefer A.F."/>
            <person name="Nichols A."/>
            <person name="Cepeda A.J."/>
            <person name="Yan W."/>
            <person name="Fan B."/>
            <person name="Jiang Y."/>
            <person name="Adhikari A."/>
            <person name="Zheng C.-J."/>
            <person name="Schuster L."/>
            <person name="Cowan T.M."/>
            <person name="Smanski M.J."/>
            <person name="Chevrette M.G."/>
            <person name="De Carvalho L.P.S."/>
            <person name="Shen B."/>
        </authorList>
    </citation>
    <scope>NUCLEOTIDE SEQUENCE [LARGE SCALE GENOMIC DNA]</scope>
    <source>
        <strain evidence="6 7">NPDC021253</strain>
    </source>
</reference>
<comment type="caution">
    <text evidence="6">The sequence shown here is derived from an EMBL/GenBank/DDBJ whole genome shotgun (WGS) entry which is preliminary data.</text>
</comment>
<evidence type="ECO:0000259" key="5">
    <source>
        <dbReference type="Pfam" id="PF00296"/>
    </source>
</evidence>
<gene>
    <name evidence="6" type="ORF">ACH4OY_32080</name>
</gene>
<keyword evidence="4" id="KW-0503">Monooxygenase</keyword>
<dbReference type="Proteomes" id="UP001611075">
    <property type="component" value="Unassembled WGS sequence"/>
</dbReference>
<dbReference type="InterPro" id="IPR011251">
    <property type="entry name" value="Luciferase-like_dom"/>
</dbReference>
<dbReference type="PANTHER" id="PTHR30011:SF16">
    <property type="entry name" value="C2H2 FINGER DOMAIN TRANSCRIPTION FACTOR (EUROFUNG)-RELATED"/>
    <property type="match status" value="1"/>
</dbReference>
<keyword evidence="3" id="KW-0560">Oxidoreductase</keyword>
<dbReference type="Pfam" id="PF00296">
    <property type="entry name" value="Bac_luciferase"/>
    <property type="match status" value="1"/>
</dbReference>